<reference evidence="2 3" key="1">
    <citation type="submission" date="2023-02" db="EMBL/GenBank/DDBJ databases">
        <title>Streptomyces sp. SCA4-21 with antifungal activity against Fusarium oxysporum f. sp. cubense, Streptomyces sp. SCA2-17 with antifungal activity against Fusarium oxysporum f. sp. cubense.</title>
        <authorList>
            <person name="Qi D."/>
        </authorList>
    </citation>
    <scope>NUCLEOTIDE SEQUENCE [LARGE SCALE GENOMIC DNA]</scope>
    <source>
        <strain evidence="2 3">SCA4-21</strain>
    </source>
</reference>
<keyword evidence="3" id="KW-1185">Reference proteome</keyword>
<evidence type="ECO:0000256" key="1">
    <source>
        <dbReference type="SAM" id="SignalP"/>
    </source>
</evidence>
<gene>
    <name evidence="2" type="ORF">PS467_38780</name>
</gene>
<feature type="chain" id="PRO_5047352639" evidence="1">
    <location>
        <begin position="25"/>
        <end position="344"/>
    </location>
</feature>
<dbReference type="EMBL" id="CP117522">
    <property type="protein sequence ID" value="WNF00859.1"/>
    <property type="molecule type" value="Genomic_DNA"/>
</dbReference>
<sequence length="344" mass="36337">MPHRRHVAAVIAAFALLLPTAAAAAQDGPTRPRPRARVVGTLEESDVAHAMNRRGDVPFRTGQGGAGVWNAVTGERRALADVPHALPTDIADDGRVVGVRSGQGVVLWGADGTVTTPGLPEGETSADTARLGEDGTLLVAASHQFISWPGGHPRVATSYYRWRPETGFQHLSGPNDGSYASALNDKGIVVGWRDDTGTAWRPDGTEVRYSGSAPGTTRTWLHDINNAGVAVGGQIRPDGVSAAVRWGAPDAPRQLADEGLGGQALDINARGWITGTVRVTADTVATSLPAVWDPHGAPHRLDSMLDLPEGTVRSIDDINDHNQLLLRVYDTAAGRMSTLVVQLR</sequence>
<dbReference type="SUPFAM" id="SSF50993">
    <property type="entry name" value="Peptidase/esterase 'gauge' domain"/>
    <property type="match status" value="1"/>
</dbReference>
<feature type="signal peptide" evidence="1">
    <location>
        <begin position="1"/>
        <end position="24"/>
    </location>
</feature>
<dbReference type="Proteomes" id="UP001305606">
    <property type="component" value="Chromosome"/>
</dbReference>
<keyword evidence="1" id="KW-0732">Signal</keyword>
<name>A0ABY9V7Q5_9ACTN</name>
<evidence type="ECO:0000313" key="3">
    <source>
        <dbReference type="Proteomes" id="UP001305606"/>
    </source>
</evidence>
<dbReference type="RefSeq" id="WP_311039209.1">
    <property type="nucleotide sequence ID" value="NZ_CP117522.1"/>
</dbReference>
<organism evidence="2 3">
    <name type="scientific">Streptomyces luomodiensis</name>
    <dbReference type="NCBI Taxonomy" id="3026192"/>
    <lineage>
        <taxon>Bacteria</taxon>
        <taxon>Bacillati</taxon>
        <taxon>Actinomycetota</taxon>
        <taxon>Actinomycetes</taxon>
        <taxon>Kitasatosporales</taxon>
        <taxon>Streptomycetaceae</taxon>
        <taxon>Streptomyces</taxon>
    </lineage>
</organism>
<protein>
    <submittedName>
        <fullName evidence="2">Uncharacterized protein</fullName>
    </submittedName>
</protein>
<evidence type="ECO:0000313" key="2">
    <source>
        <dbReference type="EMBL" id="WNF00859.1"/>
    </source>
</evidence>
<proteinExistence type="predicted"/>
<accession>A0ABY9V7Q5</accession>